<comment type="subcellular location">
    <subcellularLocation>
        <location evidence="2">Cell inner membrane</location>
        <topology evidence="2">Multi-pass membrane protein</topology>
    </subcellularLocation>
    <subcellularLocation>
        <location evidence="1">Mitochondrion inner membrane</location>
        <topology evidence="1">Multi-pass membrane protein</topology>
        <orientation evidence="1">Matrix side</orientation>
    </subcellularLocation>
</comment>
<feature type="domain" description="Alanine dehydrogenase/pyridine nucleotide transhydrogenase N-terminal" evidence="26">
    <location>
        <begin position="91"/>
        <end position="227"/>
    </location>
</feature>
<dbReference type="EMBL" id="JASBNA010000003">
    <property type="protein sequence ID" value="KAK7693469.1"/>
    <property type="molecule type" value="Genomic_DNA"/>
</dbReference>
<dbReference type="SMART" id="SM01003">
    <property type="entry name" value="AlaDh_PNT_N"/>
    <property type="match status" value="1"/>
</dbReference>
<keyword evidence="28" id="KW-1185">Reference proteome</keyword>
<evidence type="ECO:0000256" key="13">
    <source>
        <dbReference type="ARBA" id="ARBA00022967"/>
    </source>
</evidence>
<dbReference type="GO" id="GO:0005886">
    <property type="term" value="C:plasma membrane"/>
    <property type="evidence" value="ECO:0007669"/>
    <property type="project" value="UniProtKB-SubCell"/>
</dbReference>
<dbReference type="Proteomes" id="UP001385951">
    <property type="component" value="Unassembled WGS sequence"/>
</dbReference>
<feature type="transmembrane region" description="Helical" evidence="24">
    <location>
        <begin position="633"/>
        <end position="653"/>
    </location>
</feature>
<evidence type="ECO:0000313" key="28">
    <source>
        <dbReference type="Proteomes" id="UP001385951"/>
    </source>
</evidence>
<evidence type="ECO:0000256" key="23">
    <source>
        <dbReference type="ARBA" id="ARBA00079255"/>
    </source>
</evidence>
<dbReference type="GO" id="GO:0006740">
    <property type="term" value="P:NADPH regeneration"/>
    <property type="evidence" value="ECO:0007669"/>
    <property type="project" value="TreeGrafter"/>
</dbReference>
<dbReference type="GO" id="GO:0016491">
    <property type="term" value="F:oxidoreductase activity"/>
    <property type="evidence" value="ECO:0007669"/>
    <property type="project" value="InterPro"/>
</dbReference>
<dbReference type="Pfam" id="PF02233">
    <property type="entry name" value="PNTB"/>
    <property type="match status" value="1"/>
</dbReference>
<dbReference type="CDD" id="cd05304">
    <property type="entry name" value="Rubrum_tdh"/>
    <property type="match status" value="1"/>
</dbReference>
<feature type="transmembrane region" description="Helical" evidence="24">
    <location>
        <begin position="608"/>
        <end position="627"/>
    </location>
</feature>
<dbReference type="InterPro" id="IPR007698">
    <property type="entry name" value="AlaDH/PNT_NAD(H)-bd"/>
</dbReference>
<dbReference type="InterPro" id="IPR029035">
    <property type="entry name" value="DHS-like_NAD/FAD-binding_dom"/>
</dbReference>
<evidence type="ECO:0000256" key="8">
    <source>
        <dbReference type="ARBA" id="ARBA00022692"/>
    </source>
</evidence>
<proteinExistence type="inferred from homology"/>
<evidence type="ECO:0000256" key="10">
    <source>
        <dbReference type="ARBA" id="ARBA00022792"/>
    </source>
</evidence>
<gene>
    <name evidence="27" type="ORF">QCA50_003037</name>
</gene>
<feature type="transmembrane region" description="Helical" evidence="24">
    <location>
        <begin position="814"/>
        <end position="833"/>
    </location>
</feature>
<organism evidence="27 28">
    <name type="scientific">Cerrena zonata</name>
    <dbReference type="NCBI Taxonomy" id="2478898"/>
    <lineage>
        <taxon>Eukaryota</taxon>
        <taxon>Fungi</taxon>
        <taxon>Dikarya</taxon>
        <taxon>Basidiomycota</taxon>
        <taxon>Agaricomycotina</taxon>
        <taxon>Agaricomycetes</taxon>
        <taxon>Polyporales</taxon>
        <taxon>Cerrenaceae</taxon>
        <taxon>Cerrena</taxon>
    </lineage>
</organism>
<keyword evidence="14 24" id="KW-1133">Transmembrane helix</keyword>
<evidence type="ECO:0000256" key="19">
    <source>
        <dbReference type="ARBA" id="ARBA00048202"/>
    </source>
</evidence>
<evidence type="ECO:0000256" key="22">
    <source>
        <dbReference type="ARBA" id="ARBA00074145"/>
    </source>
</evidence>
<accession>A0AAW0GQY2</accession>
<evidence type="ECO:0000256" key="15">
    <source>
        <dbReference type="ARBA" id="ARBA00022990"/>
    </source>
</evidence>
<dbReference type="Pfam" id="PF01262">
    <property type="entry name" value="AlaDh_PNT_C"/>
    <property type="match status" value="1"/>
</dbReference>
<dbReference type="Gene3D" id="3.40.50.720">
    <property type="entry name" value="NAD(P)-binding Rossmann-like Domain"/>
    <property type="match status" value="2"/>
</dbReference>
<dbReference type="GO" id="GO:0005743">
    <property type="term" value="C:mitochondrial inner membrane"/>
    <property type="evidence" value="ECO:0007669"/>
    <property type="project" value="UniProtKB-SubCell"/>
</dbReference>
<dbReference type="GO" id="GO:0008750">
    <property type="term" value="F:proton-translocating NAD(P)+ transhydrogenase activity"/>
    <property type="evidence" value="ECO:0007669"/>
    <property type="project" value="UniProtKB-EC"/>
</dbReference>
<dbReference type="EC" id="7.1.1.1" evidence="5"/>
<evidence type="ECO:0000256" key="17">
    <source>
        <dbReference type="ARBA" id="ARBA00023128"/>
    </source>
</evidence>
<evidence type="ECO:0000256" key="1">
    <source>
        <dbReference type="ARBA" id="ARBA00004292"/>
    </source>
</evidence>
<dbReference type="FunFam" id="3.40.50.720:FF:000028">
    <property type="entry name" value="NAD(P) transhydrogenase subunit alpha"/>
    <property type="match status" value="1"/>
</dbReference>
<dbReference type="SUPFAM" id="SSF52283">
    <property type="entry name" value="Formate/glycerate dehydrogenase catalytic domain-like"/>
    <property type="match status" value="1"/>
</dbReference>
<evidence type="ECO:0000256" key="24">
    <source>
        <dbReference type="SAM" id="Phobius"/>
    </source>
</evidence>
<dbReference type="Pfam" id="PF12769">
    <property type="entry name" value="PNTB_4TM"/>
    <property type="match status" value="1"/>
</dbReference>
<dbReference type="SMART" id="SM01002">
    <property type="entry name" value="AlaDh_PNT_C"/>
    <property type="match status" value="1"/>
</dbReference>
<feature type="transmembrane region" description="Helical" evidence="24">
    <location>
        <begin position="869"/>
        <end position="891"/>
    </location>
</feature>
<evidence type="ECO:0000256" key="4">
    <source>
        <dbReference type="ARBA" id="ARBA00011738"/>
    </source>
</evidence>
<evidence type="ECO:0000256" key="2">
    <source>
        <dbReference type="ARBA" id="ARBA00004429"/>
    </source>
</evidence>
<comment type="function">
    <text evidence="20">The transhydrogenation between NADH and NADP is coupled to respiration and ATP hydrolysis and functions as a proton pump across the membrane. May play a role in reactive oxygen species (ROS) detoxification in the adrenal gland.</text>
</comment>
<dbReference type="NCBIfam" id="NF006942">
    <property type="entry name" value="PRK09424.1"/>
    <property type="match status" value="1"/>
</dbReference>
<feature type="transmembrane region" description="Helical" evidence="24">
    <location>
        <begin position="789"/>
        <end position="808"/>
    </location>
</feature>
<dbReference type="SUPFAM" id="SSF52467">
    <property type="entry name" value="DHS-like NAD/FAD-binding domain"/>
    <property type="match status" value="1"/>
</dbReference>
<dbReference type="PROSITE" id="PS00837">
    <property type="entry name" value="ALADH_PNT_2"/>
    <property type="match status" value="1"/>
</dbReference>
<feature type="transmembrane region" description="Helical" evidence="24">
    <location>
        <begin position="689"/>
        <end position="706"/>
    </location>
</feature>
<feature type="transmembrane region" description="Helical" evidence="24">
    <location>
        <begin position="718"/>
        <end position="738"/>
    </location>
</feature>
<dbReference type="Gene3D" id="3.40.50.1220">
    <property type="entry name" value="TPP-binding domain"/>
    <property type="match status" value="1"/>
</dbReference>
<keyword evidence="16" id="KW-0520">NAD</keyword>
<dbReference type="NCBIfam" id="TIGR00561">
    <property type="entry name" value="pntA"/>
    <property type="match status" value="1"/>
</dbReference>
<evidence type="ECO:0000256" key="21">
    <source>
        <dbReference type="ARBA" id="ARBA00061558"/>
    </source>
</evidence>
<reference evidence="27 28" key="1">
    <citation type="submission" date="2022-09" db="EMBL/GenBank/DDBJ databases">
        <authorList>
            <person name="Palmer J.M."/>
        </authorList>
    </citation>
    <scope>NUCLEOTIDE SEQUENCE [LARGE SCALE GENOMIC DNA]</scope>
    <source>
        <strain evidence="27 28">DSM 7382</strain>
    </source>
</reference>
<evidence type="ECO:0000256" key="14">
    <source>
        <dbReference type="ARBA" id="ARBA00022989"/>
    </source>
</evidence>
<dbReference type="Pfam" id="PF05222">
    <property type="entry name" value="AlaDh_PNT_N"/>
    <property type="match status" value="1"/>
</dbReference>
<feature type="transmembrane region" description="Helical" evidence="24">
    <location>
        <begin position="516"/>
        <end position="537"/>
    </location>
</feature>
<keyword evidence="17" id="KW-0496">Mitochondrion</keyword>
<dbReference type="InterPro" id="IPR026255">
    <property type="entry name" value="NADP_transhyd_a"/>
</dbReference>
<keyword evidence="6" id="KW-1003">Cell membrane</keyword>
<comment type="caution">
    <text evidence="27">The sequence shown here is derived from an EMBL/GenBank/DDBJ whole genome shotgun (WGS) entry which is preliminary data.</text>
</comment>
<evidence type="ECO:0000256" key="18">
    <source>
        <dbReference type="ARBA" id="ARBA00023136"/>
    </source>
</evidence>
<comment type="similarity">
    <text evidence="21">In the C-terminal section; belongs to the PNT beta subunit family.</text>
</comment>
<keyword evidence="7" id="KW-0997">Cell inner membrane</keyword>
<feature type="domain" description="Alanine dehydrogenase/pyridine nucleotide transhydrogenase NAD(H)-binding" evidence="25">
    <location>
        <begin position="236"/>
        <end position="400"/>
    </location>
</feature>
<dbReference type="FunFam" id="3.40.50.1220:FF:000002">
    <property type="entry name" value="NAD(P) transhydrogenase subunit beta"/>
    <property type="match status" value="1"/>
</dbReference>
<dbReference type="GO" id="GO:0050661">
    <property type="term" value="F:NADP binding"/>
    <property type="evidence" value="ECO:0007669"/>
    <property type="project" value="TreeGrafter"/>
</dbReference>
<evidence type="ECO:0000256" key="16">
    <source>
        <dbReference type="ARBA" id="ARBA00023027"/>
    </source>
</evidence>
<dbReference type="InterPro" id="IPR024605">
    <property type="entry name" value="NADP_transhyd_a_C"/>
</dbReference>
<name>A0AAW0GQY2_9APHY</name>
<evidence type="ECO:0000256" key="3">
    <source>
        <dbReference type="ARBA" id="ARBA00005624"/>
    </source>
</evidence>
<keyword evidence="15" id="KW-0007">Acetylation</keyword>
<feature type="transmembrane region" description="Helical" evidence="24">
    <location>
        <begin position="572"/>
        <end position="596"/>
    </location>
</feature>
<sequence>MVLSLNVFASARHSNGSILKSHWTSQIRHLTLSTRKYHVSSVRRNEQLEKDPVKQEVTGMFYYLIVAVRYVQVDVYDNVPVGVPYSSLTVGVPLEVFPNERRVALTPQNTALLLKKGFSRILVEKSAGLHAQFLDEQYRTAGAILVDRTELFASSDILLKVRPPIQGQELEQIKNGSTLISFLYPNQNKDIVDALAQKQATAFAMEMIPRISRAQVFDALSSMANIAGYKAVLEASNHFGRFLTGQVTAAGKIPPCKVLVIGAGVAGLSAIATARRMGAIVRGFDTRSAAREQVQSLGAEFLEVTVQESGDGAGGYAKEMSKEFIEAEMKLFMEQAEDVDIIITTALIPGRPAPKLIKKEMVAAMKQGSVIVDLAAETGGNCEATKPGELYVHDGVTIIGYTDLPSRLPTQSSTLYSNNITKFLLSIGDGKDRFGVNLEDEVVRGSIVVHNGQVLPPAPRPVPPPVVAPPATPKESETLAITPWQKATREVATLTAGMGSAVALGKLAGPAFMSQFFTFGLASMIGYRVVWGVAPALHSPLMSVTNAISGMVGIGGLFVMGGGYLPQTIPQVLGAVSVLLASVNVSGGFVITKRMLDMFKRPTDPPEYAWLYGVPAVVFTGGFLAAATTGMSGLVQAGYLTSSLLCIGSLSGLASQATARQGNILGILGVVSGILASLAAVGFSQETLAQFAGVAAIGGLIGTILGRRITAIELPQMVAALHSVVGLAAVLTSIASVMSDLDHVSTLHLVSAYLGVLIGGVTFTGSIVAFMKLAGRMSSRPLTLPGRHFINSSLLGANILTMGAFITAAPTVPLVAAAYLGANAVLSFIKGFTTTAAIGGADMPVVITVLNAYSGFALVAEGFMLDNSLLTSIGALIGVSGSILSYIMCVAMNRTLTNVLFGGIGTTVQSDYKIEGQITKTSVDETVDALNNAENVILVVGYGMAVAKAQYAISDIVRALRAKGINVRFAIHPVAGRMPGQCNVLLAEASVPYDIVLEMDEINDDFSDTDVTLVIGANDTVNPIALEPGSAIAGMPVLHAWKSKQVIVMKRGMSSGYADVPNPMFYMPGTKMLFGDAKDTCEAIKTGLESRQ</sequence>
<evidence type="ECO:0000256" key="7">
    <source>
        <dbReference type="ARBA" id="ARBA00022519"/>
    </source>
</evidence>
<keyword evidence="12" id="KW-0809">Transit peptide</keyword>
<keyword evidence="9" id="KW-0547">Nucleotide-binding</keyword>
<comment type="subunit">
    <text evidence="4">Homodimer.</text>
</comment>
<dbReference type="InterPro" id="IPR034300">
    <property type="entry name" value="PNTB-like"/>
</dbReference>
<keyword evidence="11" id="KW-0521">NADP</keyword>
<evidence type="ECO:0000256" key="5">
    <source>
        <dbReference type="ARBA" id="ARBA00012943"/>
    </source>
</evidence>
<dbReference type="PANTHER" id="PTHR10160">
    <property type="entry name" value="NAD(P) TRANSHYDROGENASE"/>
    <property type="match status" value="1"/>
</dbReference>
<dbReference type="InterPro" id="IPR036291">
    <property type="entry name" value="NAD(P)-bd_dom_sf"/>
</dbReference>
<evidence type="ECO:0000256" key="11">
    <source>
        <dbReference type="ARBA" id="ARBA00022857"/>
    </source>
</evidence>
<comment type="catalytic activity">
    <reaction evidence="19">
        <text>NAD(+) + NADPH + H(+)(in) = NADH + NADP(+) + H(+)(out)</text>
        <dbReference type="Rhea" id="RHEA:47992"/>
        <dbReference type="ChEBI" id="CHEBI:15378"/>
        <dbReference type="ChEBI" id="CHEBI:57540"/>
        <dbReference type="ChEBI" id="CHEBI:57783"/>
        <dbReference type="ChEBI" id="CHEBI:57945"/>
        <dbReference type="ChEBI" id="CHEBI:58349"/>
        <dbReference type="EC" id="7.1.1.1"/>
    </reaction>
</comment>
<feature type="transmembrane region" description="Helical" evidence="24">
    <location>
        <begin position="750"/>
        <end position="769"/>
    </location>
</feature>
<evidence type="ECO:0000256" key="20">
    <source>
        <dbReference type="ARBA" id="ARBA00054910"/>
    </source>
</evidence>
<feature type="transmembrane region" description="Helical" evidence="24">
    <location>
        <begin position="544"/>
        <end position="566"/>
    </location>
</feature>
<dbReference type="InterPro" id="IPR007886">
    <property type="entry name" value="AlaDH/PNT_N"/>
</dbReference>
<comment type="similarity">
    <text evidence="3">In the N-terminal section; belongs to the AlaDH/PNT family.</text>
</comment>
<dbReference type="PANTHER" id="PTHR10160:SF19">
    <property type="entry name" value="PROTON-TRANSLOCATING NAD(P)(+) TRANSHYDROGENASE"/>
    <property type="match status" value="1"/>
</dbReference>
<keyword evidence="13" id="KW-1278">Translocase</keyword>
<feature type="transmembrane region" description="Helical" evidence="24">
    <location>
        <begin position="665"/>
        <end position="683"/>
    </location>
</feature>
<dbReference type="InterPro" id="IPR008143">
    <property type="entry name" value="Ala_DH/PNT_CS2"/>
</dbReference>
<evidence type="ECO:0000313" key="27">
    <source>
        <dbReference type="EMBL" id="KAK7693469.1"/>
    </source>
</evidence>
<dbReference type="AlphaFoldDB" id="A0AAW0GQY2"/>
<dbReference type="SUPFAM" id="SSF51735">
    <property type="entry name" value="NAD(P)-binding Rossmann-fold domains"/>
    <property type="match status" value="1"/>
</dbReference>
<feature type="transmembrane region" description="Helical" evidence="24">
    <location>
        <begin position="845"/>
        <end position="863"/>
    </location>
</feature>
<evidence type="ECO:0000256" key="12">
    <source>
        <dbReference type="ARBA" id="ARBA00022946"/>
    </source>
</evidence>
<evidence type="ECO:0000259" key="26">
    <source>
        <dbReference type="SMART" id="SM01003"/>
    </source>
</evidence>
<evidence type="ECO:0000256" key="6">
    <source>
        <dbReference type="ARBA" id="ARBA00022475"/>
    </source>
</evidence>
<protein>
    <recommendedName>
        <fullName evidence="22">NAD(P) transhydrogenase, mitochondrial</fullName>
        <ecNumber evidence="5">7.1.1.1</ecNumber>
    </recommendedName>
    <alternativeName>
        <fullName evidence="23">Nicotinamide nucleotide transhydrogenase</fullName>
    </alternativeName>
</protein>
<keyword evidence="18 24" id="KW-0472">Membrane</keyword>
<keyword evidence="8 24" id="KW-0812">Transmembrane</keyword>
<evidence type="ECO:0000256" key="9">
    <source>
        <dbReference type="ARBA" id="ARBA00022741"/>
    </source>
</evidence>
<evidence type="ECO:0000259" key="25">
    <source>
        <dbReference type="SMART" id="SM01002"/>
    </source>
</evidence>
<keyword evidence="10" id="KW-0999">Mitochondrion inner membrane</keyword>